<proteinExistence type="predicted"/>
<dbReference type="AlphaFoldDB" id="A0A2G2VJZ5"/>
<evidence type="ECO:0000313" key="1">
    <source>
        <dbReference type="EMBL" id="PHT33296.1"/>
    </source>
</evidence>
<protein>
    <recommendedName>
        <fullName evidence="3">FBD domain-containing protein</fullName>
    </recommendedName>
</protein>
<gene>
    <name evidence="1" type="ORF">CQW23_25096</name>
</gene>
<dbReference type="EMBL" id="MLFT02000011">
    <property type="protein sequence ID" value="PHT33296.1"/>
    <property type="molecule type" value="Genomic_DNA"/>
</dbReference>
<dbReference type="Proteomes" id="UP000224567">
    <property type="component" value="Unassembled WGS sequence"/>
</dbReference>
<evidence type="ECO:0000313" key="2">
    <source>
        <dbReference type="Proteomes" id="UP000224567"/>
    </source>
</evidence>
<evidence type="ECO:0008006" key="3">
    <source>
        <dbReference type="Google" id="ProtNLM"/>
    </source>
</evidence>
<reference evidence="2" key="2">
    <citation type="journal article" date="2017" name="J. Anim. Genet.">
        <title>Multiple reference genome sequences of hot pepper reveal the massive evolution of plant disease resistance genes by retroduplication.</title>
        <authorList>
            <person name="Kim S."/>
            <person name="Park J."/>
            <person name="Yeom S.-I."/>
            <person name="Kim Y.-M."/>
            <person name="Seo E."/>
            <person name="Kim K.-T."/>
            <person name="Kim M.-S."/>
            <person name="Lee J.M."/>
            <person name="Cheong K."/>
            <person name="Shin H.-S."/>
            <person name="Kim S.-B."/>
            <person name="Han K."/>
            <person name="Lee J."/>
            <person name="Park M."/>
            <person name="Lee H.-A."/>
            <person name="Lee H.-Y."/>
            <person name="Lee Y."/>
            <person name="Oh S."/>
            <person name="Lee J.H."/>
            <person name="Choi E."/>
            <person name="Choi E."/>
            <person name="Lee S.E."/>
            <person name="Jeon J."/>
            <person name="Kim H."/>
            <person name="Choi G."/>
            <person name="Song H."/>
            <person name="Lee J."/>
            <person name="Lee S.-C."/>
            <person name="Kwon J.-K."/>
            <person name="Lee H.-Y."/>
            <person name="Koo N."/>
            <person name="Hong Y."/>
            <person name="Kim R.W."/>
            <person name="Kang W.-H."/>
            <person name="Huh J.H."/>
            <person name="Kang B.-C."/>
            <person name="Yang T.-J."/>
            <person name="Lee Y.-H."/>
            <person name="Bennetzen J.L."/>
            <person name="Choi D."/>
        </authorList>
    </citation>
    <scope>NUCLEOTIDE SEQUENCE [LARGE SCALE GENOMIC DNA]</scope>
    <source>
        <strain evidence="2">cv. PBC81</strain>
    </source>
</reference>
<sequence length="138" mass="15719">MNLTYLLNCWSEMRDFAMDSYYLKSFATEAERLPASLNNLKVMTLDEFDFDDEDQIFSLLRMLIISLNVNDLRLVLSSKKVHTIPIEDVESVDQSAYLKITKELMGSPRASPTLKMYMTCDASKLGISTQEGSFHDGT</sequence>
<reference evidence="1 2" key="1">
    <citation type="journal article" date="2017" name="Genome Biol.">
        <title>New reference genome sequences of hot pepper reveal the massive evolution of plant disease-resistance genes by retroduplication.</title>
        <authorList>
            <person name="Kim S."/>
            <person name="Park J."/>
            <person name="Yeom S.I."/>
            <person name="Kim Y.M."/>
            <person name="Seo E."/>
            <person name="Kim K.T."/>
            <person name="Kim M.S."/>
            <person name="Lee J.M."/>
            <person name="Cheong K."/>
            <person name="Shin H.S."/>
            <person name="Kim S.B."/>
            <person name="Han K."/>
            <person name="Lee J."/>
            <person name="Park M."/>
            <person name="Lee H.A."/>
            <person name="Lee H.Y."/>
            <person name="Lee Y."/>
            <person name="Oh S."/>
            <person name="Lee J.H."/>
            <person name="Choi E."/>
            <person name="Choi E."/>
            <person name="Lee S.E."/>
            <person name="Jeon J."/>
            <person name="Kim H."/>
            <person name="Choi G."/>
            <person name="Song H."/>
            <person name="Lee J."/>
            <person name="Lee S.C."/>
            <person name="Kwon J.K."/>
            <person name="Lee H.Y."/>
            <person name="Koo N."/>
            <person name="Hong Y."/>
            <person name="Kim R.W."/>
            <person name="Kang W.H."/>
            <person name="Huh J.H."/>
            <person name="Kang B.C."/>
            <person name="Yang T.J."/>
            <person name="Lee Y.H."/>
            <person name="Bennetzen J.L."/>
            <person name="Choi D."/>
        </authorList>
    </citation>
    <scope>NUCLEOTIDE SEQUENCE [LARGE SCALE GENOMIC DNA]</scope>
    <source>
        <strain evidence="2">cv. PBC81</strain>
    </source>
</reference>
<keyword evidence="2" id="KW-1185">Reference proteome</keyword>
<accession>A0A2G2VJZ5</accession>
<dbReference type="OrthoDB" id="10462973at2759"/>
<comment type="caution">
    <text evidence="1">The sequence shown here is derived from an EMBL/GenBank/DDBJ whole genome shotgun (WGS) entry which is preliminary data.</text>
</comment>
<name>A0A2G2VJZ5_CAPBA</name>
<organism evidence="1 2">
    <name type="scientific">Capsicum baccatum</name>
    <name type="common">Peruvian pepper</name>
    <dbReference type="NCBI Taxonomy" id="33114"/>
    <lineage>
        <taxon>Eukaryota</taxon>
        <taxon>Viridiplantae</taxon>
        <taxon>Streptophyta</taxon>
        <taxon>Embryophyta</taxon>
        <taxon>Tracheophyta</taxon>
        <taxon>Spermatophyta</taxon>
        <taxon>Magnoliopsida</taxon>
        <taxon>eudicotyledons</taxon>
        <taxon>Gunneridae</taxon>
        <taxon>Pentapetalae</taxon>
        <taxon>asterids</taxon>
        <taxon>lamiids</taxon>
        <taxon>Solanales</taxon>
        <taxon>Solanaceae</taxon>
        <taxon>Solanoideae</taxon>
        <taxon>Capsiceae</taxon>
        <taxon>Capsicum</taxon>
    </lineage>
</organism>